<evidence type="ECO:0000256" key="1">
    <source>
        <dbReference type="SAM" id="MobiDB-lite"/>
    </source>
</evidence>
<organism evidence="2 3">
    <name type="scientific">Phytophthora nicotianae P1569</name>
    <dbReference type="NCBI Taxonomy" id="1317065"/>
    <lineage>
        <taxon>Eukaryota</taxon>
        <taxon>Sar</taxon>
        <taxon>Stramenopiles</taxon>
        <taxon>Oomycota</taxon>
        <taxon>Peronosporomycetes</taxon>
        <taxon>Peronosporales</taxon>
        <taxon>Peronosporaceae</taxon>
        <taxon>Phytophthora</taxon>
    </lineage>
</organism>
<dbReference type="AlphaFoldDB" id="V9FAZ1"/>
<evidence type="ECO:0000313" key="3">
    <source>
        <dbReference type="Proteomes" id="UP000018721"/>
    </source>
</evidence>
<accession>V9FAZ1</accession>
<reference evidence="2 3" key="1">
    <citation type="submission" date="2013-11" db="EMBL/GenBank/DDBJ databases">
        <title>The Genome Sequence of Phytophthora parasitica P1569.</title>
        <authorList>
            <consortium name="The Broad Institute Genomics Platform"/>
            <person name="Russ C."/>
            <person name="Tyler B."/>
            <person name="Panabieres F."/>
            <person name="Shan W."/>
            <person name="Tripathy S."/>
            <person name="Grunwald N."/>
            <person name="Machado M."/>
            <person name="Johnson C.S."/>
            <person name="Arredondo F."/>
            <person name="Hong C."/>
            <person name="Coffey M."/>
            <person name="Young S.K."/>
            <person name="Zeng Q."/>
            <person name="Gargeya S."/>
            <person name="Fitzgerald M."/>
            <person name="Abouelleil A."/>
            <person name="Alvarado L."/>
            <person name="Chapman S.B."/>
            <person name="Gainer-Dewar J."/>
            <person name="Goldberg J."/>
            <person name="Griggs A."/>
            <person name="Gujja S."/>
            <person name="Hansen M."/>
            <person name="Howarth C."/>
            <person name="Imamovic A."/>
            <person name="Ireland A."/>
            <person name="Larimer J."/>
            <person name="McCowan C."/>
            <person name="Murphy C."/>
            <person name="Pearson M."/>
            <person name="Poon T.W."/>
            <person name="Priest M."/>
            <person name="Roberts A."/>
            <person name="Saif S."/>
            <person name="Shea T."/>
            <person name="Sykes S."/>
            <person name="Wortman J."/>
            <person name="Nusbaum C."/>
            <person name="Birren B."/>
        </authorList>
    </citation>
    <scope>NUCLEOTIDE SEQUENCE [LARGE SCALE GENOMIC DNA]</scope>
    <source>
        <strain evidence="2 3">P1569</strain>
    </source>
</reference>
<name>V9FAZ1_PHYNI</name>
<sequence>MSSAIQLLRRAQRTKAVNWLRFPRSMCMCVRVTMGAPVMMLWNLVSEDARSKFCAKLDERDRRRQLKVEAESTSPESVTEPKRNGGFRGTLGELVDRHDATLRWPIDFNSNAT</sequence>
<comment type="caution">
    <text evidence="2">The sequence shown here is derived from an EMBL/GenBank/DDBJ whole genome shotgun (WGS) entry which is preliminary data.</text>
</comment>
<evidence type="ECO:0000313" key="2">
    <source>
        <dbReference type="EMBL" id="ETI47557.1"/>
    </source>
</evidence>
<keyword evidence="3" id="KW-1185">Reference proteome</keyword>
<dbReference type="Proteomes" id="UP000018721">
    <property type="component" value="Unassembled WGS sequence"/>
</dbReference>
<proteinExistence type="predicted"/>
<dbReference type="EMBL" id="ANIZ01001423">
    <property type="protein sequence ID" value="ETI47557.1"/>
    <property type="molecule type" value="Genomic_DNA"/>
</dbReference>
<protein>
    <submittedName>
        <fullName evidence="2">Uncharacterized protein</fullName>
    </submittedName>
</protein>
<gene>
    <name evidence="2" type="ORF">F443_08241</name>
</gene>
<dbReference type="HOGENOM" id="CLU_2138419_0_0_1"/>
<feature type="region of interest" description="Disordered" evidence="1">
    <location>
        <begin position="64"/>
        <end position="90"/>
    </location>
</feature>